<keyword evidence="3 6" id="KW-0808">Transferase</keyword>
<gene>
    <name evidence="10" type="ORF">NE857_11000</name>
</gene>
<sequence length="474" mass="49434">MNEERRDEERQAEERRAATFALPDLGEGLADAEIVSWLVTAGDRISVDQPVVEVETAKATVEVPSPYGGTVTELHGAVGEVVAVGAPLITVDTRTAAGPSGTTNSGTGSTTQTTVPNTRDGSDPAGGNGAADKDAGSGAVLVGYGTGQGTRPSRRRVHGAGGPAESTATGGPPTTSTAPPAPAVTRVVSPLVRRLARENGIDVTALRGSGEGGLILRRDVEAQLRAAAAPAAVPEPAPRPADPPGTRRIPLRGAHRVMAERLSRSRREIPEATVWVDADATGMLELRRELNEAAPDRPVGVLGLVARFALLGLARFPELNARFDPARQEIVRHDAVHLGFAAQTPRGLVVPVVRDAHTLTTRELSARLGERAGAARAGELAPADLGGGTFTVNNYGVFGVDGSAAIINHPEVAILGVGRILRRPWVVGDDVVPRPVTELTLTFDHRVCDGGMAGGFLRWVADCVERPQLLLGDL</sequence>
<evidence type="ECO:0000256" key="6">
    <source>
        <dbReference type="RuleBase" id="RU003423"/>
    </source>
</evidence>
<reference evidence="10" key="1">
    <citation type="submission" date="2022-06" db="EMBL/GenBank/DDBJ databases">
        <authorList>
            <person name="Ping M."/>
        </authorList>
    </citation>
    <scope>NUCLEOTIDE SEQUENCE</scope>
    <source>
        <strain evidence="10">JCM11759T</strain>
    </source>
</reference>
<feature type="domain" description="Lipoyl-binding" evidence="8">
    <location>
        <begin position="17"/>
        <end position="92"/>
    </location>
</feature>
<dbReference type="SUPFAM" id="SSF52777">
    <property type="entry name" value="CoA-dependent acyltransferases"/>
    <property type="match status" value="1"/>
</dbReference>
<dbReference type="InterPro" id="IPR001078">
    <property type="entry name" value="2-oxoacid_DH_actylTfrase"/>
</dbReference>
<dbReference type="Pfam" id="PF00198">
    <property type="entry name" value="2-oxoacid_dh"/>
    <property type="match status" value="1"/>
</dbReference>
<dbReference type="PROSITE" id="PS51826">
    <property type="entry name" value="PSBD"/>
    <property type="match status" value="1"/>
</dbReference>
<dbReference type="RefSeq" id="WP_254420902.1">
    <property type="nucleotide sequence ID" value="NZ_BAAAJB010000054.1"/>
</dbReference>
<dbReference type="InterPro" id="IPR000089">
    <property type="entry name" value="Biotin_lipoyl"/>
</dbReference>
<dbReference type="InterPro" id="IPR036625">
    <property type="entry name" value="E3-bd_dom_sf"/>
</dbReference>
<evidence type="ECO:0000256" key="2">
    <source>
        <dbReference type="ARBA" id="ARBA00007317"/>
    </source>
</evidence>
<feature type="compositionally biased region" description="Low complexity" evidence="7">
    <location>
        <begin position="95"/>
        <end position="118"/>
    </location>
</feature>
<dbReference type="PROSITE" id="PS00189">
    <property type="entry name" value="LIPOYL"/>
    <property type="match status" value="1"/>
</dbReference>
<evidence type="ECO:0000256" key="3">
    <source>
        <dbReference type="ARBA" id="ARBA00022679"/>
    </source>
</evidence>
<evidence type="ECO:0000256" key="1">
    <source>
        <dbReference type="ARBA" id="ARBA00001938"/>
    </source>
</evidence>
<dbReference type="Gene3D" id="2.40.50.100">
    <property type="match status" value="1"/>
</dbReference>
<dbReference type="SUPFAM" id="SSF51230">
    <property type="entry name" value="Single hybrid motif"/>
    <property type="match status" value="1"/>
</dbReference>
<dbReference type="Pfam" id="PF00364">
    <property type="entry name" value="Biotin_lipoyl"/>
    <property type="match status" value="1"/>
</dbReference>
<dbReference type="InterPro" id="IPR050743">
    <property type="entry name" value="2-oxoacid_DH_E2_comp"/>
</dbReference>
<dbReference type="PROSITE" id="PS50968">
    <property type="entry name" value="BIOTINYL_LIPOYL"/>
    <property type="match status" value="1"/>
</dbReference>
<protein>
    <recommendedName>
        <fullName evidence="6">Dihydrolipoamide acetyltransferase component of pyruvate dehydrogenase complex</fullName>
        <ecNumber evidence="6">2.3.1.-</ecNumber>
    </recommendedName>
</protein>
<feature type="compositionally biased region" description="Pro residues" evidence="7">
    <location>
        <begin position="233"/>
        <end position="243"/>
    </location>
</feature>
<comment type="similarity">
    <text evidence="2 6">Belongs to the 2-oxoacid dehydrogenase family.</text>
</comment>
<evidence type="ECO:0000313" key="11">
    <source>
        <dbReference type="Proteomes" id="UP001055940"/>
    </source>
</evidence>
<dbReference type="Proteomes" id="UP001055940">
    <property type="component" value="Chromosome"/>
</dbReference>
<keyword evidence="11" id="KW-1185">Reference proteome</keyword>
<evidence type="ECO:0000259" key="9">
    <source>
        <dbReference type="PROSITE" id="PS51826"/>
    </source>
</evidence>
<dbReference type="InterPro" id="IPR003016">
    <property type="entry name" value="2-oxoA_DH_lipoyl-BS"/>
</dbReference>
<dbReference type="Gene3D" id="4.10.320.10">
    <property type="entry name" value="E3-binding domain"/>
    <property type="match status" value="1"/>
</dbReference>
<dbReference type="CDD" id="cd06849">
    <property type="entry name" value="lipoyl_domain"/>
    <property type="match status" value="1"/>
</dbReference>
<evidence type="ECO:0000313" key="10">
    <source>
        <dbReference type="EMBL" id="USY22086.1"/>
    </source>
</evidence>
<dbReference type="PANTHER" id="PTHR43178:SF5">
    <property type="entry name" value="LIPOAMIDE ACYLTRANSFERASE COMPONENT OF BRANCHED-CHAIN ALPHA-KETO ACID DEHYDROGENASE COMPLEX, MITOCHONDRIAL"/>
    <property type="match status" value="1"/>
</dbReference>
<accession>A0ABY5DEB5</accession>
<dbReference type="PANTHER" id="PTHR43178">
    <property type="entry name" value="DIHYDROLIPOAMIDE ACETYLTRANSFERASE COMPONENT OF PYRUVATE DEHYDROGENASE COMPLEX"/>
    <property type="match status" value="1"/>
</dbReference>
<dbReference type="Pfam" id="PF02817">
    <property type="entry name" value="E3_binding"/>
    <property type="match status" value="1"/>
</dbReference>
<proteinExistence type="inferred from homology"/>
<keyword evidence="5 6" id="KW-0012">Acyltransferase</keyword>
<dbReference type="EMBL" id="CP099837">
    <property type="protein sequence ID" value="USY22086.1"/>
    <property type="molecule type" value="Genomic_DNA"/>
</dbReference>
<feature type="compositionally biased region" description="Low complexity" evidence="7">
    <location>
        <begin position="163"/>
        <end position="178"/>
    </location>
</feature>
<dbReference type="Gene3D" id="3.30.559.10">
    <property type="entry name" value="Chloramphenicol acetyltransferase-like domain"/>
    <property type="match status" value="1"/>
</dbReference>
<dbReference type="InterPro" id="IPR004167">
    <property type="entry name" value="PSBD"/>
</dbReference>
<organism evidence="10 11">
    <name type="scientific">Nocardiopsis exhalans</name>
    <dbReference type="NCBI Taxonomy" id="163604"/>
    <lineage>
        <taxon>Bacteria</taxon>
        <taxon>Bacillati</taxon>
        <taxon>Actinomycetota</taxon>
        <taxon>Actinomycetes</taxon>
        <taxon>Streptosporangiales</taxon>
        <taxon>Nocardiopsidaceae</taxon>
        <taxon>Nocardiopsis</taxon>
    </lineage>
</organism>
<keyword evidence="4 6" id="KW-0450">Lipoyl</keyword>
<name>A0ABY5DEB5_9ACTN</name>
<dbReference type="InterPro" id="IPR011053">
    <property type="entry name" value="Single_hybrid_motif"/>
</dbReference>
<dbReference type="SUPFAM" id="SSF47005">
    <property type="entry name" value="Peripheral subunit-binding domain of 2-oxo acid dehydrogenase complex"/>
    <property type="match status" value="1"/>
</dbReference>
<dbReference type="EC" id="2.3.1.-" evidence="6"/>
<feature type="region of interest" description="Disordered" evidence="7">
    <location>
        <begin position="94"/>
        <end position="185"/>
    </location>
</feature>
<comment type="cofactor">
    <cofactor evidence="1 6">
        <name>(R)-lipoate</name>
        <dbReference type="ChEBI" id="CHEBI:83088"/>
    </cofactor>
</comment>
<dbReference type="InterPro" id="IPR023213">
    <property type="entry name" value="CAT-like_dom_sf"/>
</dbReference>
<evidence type="ECO:0000256" key="4">
    <source>
        <dbReference type="ARBA" id="ARBA00022823"/>
    </source>
</evidence>
<feature type="domain" description="Peripheral subunit-binding (PSBD)" evidence="9">
    <location>
        <begin position="187"/>
        <end position="224"/>
    </location>
</feature>
<evidence type="ECO:0000256" key="5">
    <source>
        <dbReference type="ARBA" id="ARBA00023315"/>
    </source>
</evidence>
<evidence type="ECO:0000259" key="8">
    <source>
        <dbReference type="PROSITE" id="PS50968"/>
    </source>
</evidence>
<feature type="region of interest" description="Disordered" evidence="7">
    <location>
        <begin position="228"/>
        <end position="249"/>
    </location>
</feature>
<evidence type="ECO:0000256" key="7">
    <source>
        <dbReference type="SAM" id="MobiDB-lite"/>
    </source>
</evidence>